<reference evidence="10" key="1">
    <citation type="submission" date="2020-08" db="EMBL/GenBank/DDBJ databases">
        <title>Genome public.</title>
        <authorList>
            <person name="Liu C."/>
            <person name="Sun Q."/>
        </authorList>
    </citation>
    <scope>NUCLEOTIDE SEQUENCE</scope>
    <source>
        <strain evidence="10">NSJ-44</strain>
    </source>
</reference>
<feature type="transmembrane region" description="Helical" evidence="7">
    <location>
        <begin position="57"/>
        <end position="78"/>
    </location>
</feature>
<keyword evidence="7" id="KW-0573">Peptidoglycan synthesis</keyword>
<dbReference type="AlphaFoldDB" id="A0A926D286"/>
<dbReference type="Proteomes" id="UP000654279">
    <property type="component" value="Unassembled WGS sequence"/>
</dbReference>
<evidence type="ECO:0000256" key="1">
    <source>
        <dbReference type="ARBA" id="ARBA00004141"/>
    </source>
</evidence>
<dbReference type="GO" id="GO:0008360">
    <property type="term" value="P:regulation of cell shape"/>
    <property type="evidence" value="ECO:0007669"/>
    <property type="project" value="UniProtKB-KW"/>
</dbReference>
<dbReference type="GO" id="GO:0046872">
    <property type="term" value="F:metal ion binding"/>
    <property type="evidence" value="ECO:0007669"/>
    <property type="project" value="UniProtKB-KW"/>
</dbReference>
<evidence type="ECO:0000256" key="7">
    <source>
        <dbReference type="HAMAP-Rule" id="MF_00038"/>
    </source>
</evidence>
<comment type="function">
    <text evidence="7">Catalyzes the initial step of the lipid cycle reactions in the biosynthesis of the cell wall peptidoglycan: transfers peptidoglycan precursor phospho-MurNAc-pentapeptide from UDP-MurNAc-pentapeptide onto the lipid carrier undecaprenyl phosphate, yielding undecaprenyl-pyrophosphoryl-MurNAc-pentapeptide, known as lipid I.</text>
</comment>
<dbReference type="EC" id="2.7.8.13" evidence="7 8"/>
<dbReference type="GO" id="GO:0008963">
    <property type="term" value="F:phospho-N-acetylmuramoyl-pentapeptide-transferase activity"/>
    <property type="evidence" value="ECO:0007669"/>
    <property type="project" value="UniProtKB-UniRule"/>
</dbReference>
<comment type="caution">
    <text evidence="10">The sequence shown here is derived from an EMBL/GenBank/DDBJ whole genome shotgun (WGS) entry which is preliminary data.</text>
</comment>
<dbReference type="NCBIfam" id="TIGR00445">
    <property type="entry name" value="mraY"/>
    <property type="match status" value="1"/>
</dbReference>
<dbReference type="PANTHER" id="PTHR22926:SF5">
    <property type="entry name" value="PHOSPHO-N-ACETYLMURAMOYL-PENTAPEPTIDE-TRANSFERASE HOMOLOG"/>
    <property type="match status" value="1"/>
</dbReference>
<feature type="transmembrane region" description="Helical" evidence="7">
    <location>
        <begin position="156"/>
        <end position="177"/>
    </location>
</feature>
<dbReference type="InterPro" id="IPR018480">
    <property type="entry name" value="PNAcMuramoyl-5peptid_Trfase_CS"/>
</dbReference>
<keyword evidence="6 7" id="KW-0472">Membrane</keyword>
<dbReference type="GO" id="GO:0051301">
    <property type="term" value="P:cell division"/>
    <property type="evidence" value="ECO:0007669"/>
    <property type="project" value="UniProtKB-KW"/>
</dbReference>
<gene>
    <name evidence="7" type="primary">mraY</name>
    <name evidence="10" type="ORF">H8699_10720</name>
</gene>
<evidence type="ECO:0000313" key="11">
    <source>
        <dbReference type="Proteomes" id="UP000654279"/>
    </source>
</evidence>
<proteinExistence type="inferred from homology"/>
<feature type="transmembrane region" description="Helical" evidence="7">
    <location>
        <begin position="84"/>
        <end position="105"/>
    </location>
</feature>
<feature type="transmembrane region" description="Helical" evidence="7">
    <location>
        <begin position="184"/>
        <end position="204"/>
    </location>
</feature>
<protein>
    <recommendedName>
        <fullName evidence="7 8">Phospho-N-acetylmuramoyl-pentapeptide-transferase</fullName>
        <ecNumber evidence="7 8">2.7.8.13</ecNumber>
    </recommendedName>
    <alternativeName>
        <fullName evidence="7">UDP-MurNAc-pentapeptide phosphotransferase</fullName>
    </alternativeName>
</protein>
<feature type="transmembrane region" description="Helical" evidence="7">
    <location>
        <begin position="216"/>
        <end position="237"/>
    </location>
</feature>
<feature type="transmembrane region" description="Helical" evidence="7">
    <location>
        <begin position="117"/>
        <end position="136"/>
    </location>
</feature>
<accession>A0A926D286</accession>
<keyword evidence="7" id="KW-0131">Cell cycle</keyword>
<dbReference type="Pfam" id="PF00953">
    <property type="entry name" value="Glycos_transf_4"/>
    <property type="match status" value="1"/>
</dbReference>
<keyword evidence="7" id="KW-0133">Cell shape</keyword>
<comment type="similarity">
    <text evidence="2 7">Belongs to the glycosyltransferase 4 family. MraY subfamily.</text>
</comment>
<dbReference type="HAMAP" id="MF_00038">
    <property type="entry name" value="MraY"/>
    <property type="match status" value="1"/>
</dbReference>
<keyword evidence="7" id="KW-1003">Cell membrane</keyword>
<evidence type="ECO:0000313" key="10">
    <source>
        <dbReference type="EMBL" id="MBC8529901.1"/>
    </source>
</evidence>
<comment type="subcellular location">
    <subcellularLocation>
        <location evidence="7">Cell membrane</location>
        <topology evidence="7">Multi-pass membrane protein</topology>
    </subcellularLocation>
    <subcellularLocation>
        <location evidence="1">Membrane</location>
        <topology evidence="1">Multi-pass membrane protein</topology>
    </subcellularLocation>
</comment>
<comment type="catalytic activity">
    <reaction evidence="7">
        <text>UDP-N-acetyl-alpha-D-muramoyl-L-alanyl-gamma-D-glutamyl-meso-2,6-diaminopimeloyl-D-alanyl-D-alanine + di-trans,octa-cis-undecaprenyl phosphate = di-trans,octa-cis-undecaprenyl diphospho-N-acetyl-alpha-D-muramoyl-L-alanyl-D-glutamyl-meso-2,6-diaminopimeloyl-D-alanyl-D-alanine + UMP</text>
        <dbReference type="Rhea" id="RHEA:28386"/>
        <dbReference type="ChEBI" id="CHEBI:57865"/>
        <dbReference type="ChEBI" id="CHEBI:60392"/>
        <dbReference type="ChEBI" id="CHEBI:61386"/>
        <dbReference type="ChEBI" id="CHEBI:61387"/>
        <dbReference type="EC" id="2.7.8.13"/>
    </reaction>
</comment>
<keyword evidence="7" id="KW-0961">Cell wall biogenesis/degradation</keyword>
<feature type="transmembrane region" description="Helical" evidence="7">
    <location>
        <begin position="270"/>
        <end position="292"/>
    </location>
</feature>
<feature type="transmembrane region" description="Helical" evidence="7">
    <location>
        <begin position="244"/>
        <end position="264"/>
    </location>
</feature>
<dbReference type="GO" id="GO:0009252">
    <property type="term" value="P:peptidoglycan biosynthetic process"/>
    <property type="evidence" value="ECO:0007669"/>
    <property type="project" value="UniProtKB-UniRule"/>
</dbReference>
<evidence type="ECO:0000256" key="3">
    <source>
        <dbReference type="ARBA" id="ARBA00022679"/>
    </source>
</evidence>
<keyword evidence="5 7" id="KW-1133">Transmembrane helix</keyword>
<name>A0A926D286_9FIRM</name>
<keyword evidence="7 9" id="KW-0460">Magnesium</keyword>
<keyword evidence="7 9" id="KW-0479">Metal-binding</keyword>
<dbReference type="InterPro" id="IPR000715">
    <property type="entry name" value="Glycosyl_transferase_4"/>
</dbReference>
<comment type="pathway">
    <text evidence="7">Cell wall biogenesis; peptidoglycan biosynthesis.</text>
</comment>
<dbReference type="CDD" id="cd06852">
    <property type="entry name" value="GT_MraY"/>
    <property type="match status" value="1"/>
</dbReference>
<dbReference type="PROSITE" id="PS01347">
    <property type="entry name" value="MRAY_1"/>
    <property type="match status" value="1"/>
</dbReference>
<comment type="cofactor">
    <cofactor evidence="7 9">
        <name>Mg(2+)</name>
        <dbReference type="ChEBI" id="CHEBI:18420"/>
    </cofactor>
</comment>
<evidence type="ECO:0000256" key="6">
    <source>
        <dbReference type="ARBA" id="ARBA00023136"/>
    </source>
</evidence>
<feature type="transmembrane region" description="Helical" evidence="7">
    <location>
        <begin position="319"/>
        <end position="338"/>
    </location>
</feature>
<dbReference type="PANTHER" id="PTHR22926">
    <property type="entry name" value="PHOSPHO-N-ACETYLMURAMOYL-PENTAPEPTIDE-TRANSFERASE"/>
    <property type="match status" value="1"/>
</dbReference>
<sequence length="339" mass="36562">MFPITIPEQIQALSFAVVIAFVVALIVGPIVIPALLKLKVRQTEREDGPQSHLKKSGTPSMGGLIILVGLLVPCAILMRGDIDFLSFSVLVTLGFGLVGFLDDYIKARKHRSLGLKAYQKIIAQFGLALIFAWYAYQHPLIGSSIFVPIANIEWDLGLWYIPITMFVIIGTVNSVNLCDGVDGLVSGVTMIVAAAFGIICMAMLNLPDIEPALAMNIRNLMVFTGGVAGACLGFLRFNAHPAKVFMGDTGSFVLGGAVVAMAIATRTMLLLPLMGICYVISSVSDIIQVGSYKLRKKRVFRMAPFHHHLELGGMSETQIGVLYMSITGVCCLAAIMLLQ</sequence>
<keyword evidence="7" id="KW-0132">Cell division</keyword>
<feature type="transmembrane region" description="Helical" evidence="7">
    <location>
        <begin position="12"/>
        <end position="36"/>
    </location>
</feature>
<evidence type="ECO:0000256" key="2">
    <source>
        <dbReference type="ARBA" id="ARBA00005583"/>
    </source>
</evidence>
<dbReference type="Pfam" id="PF10555">
    <property type="entry name" value="MraY_sig1"/>
    <property type="match status" value="1"/>
</dbReference>
<dbReference type="GO" id="GO:0071555">
    <property type="term" value="P:cell wall organization"/>
    <property type="evidence" value="ECO:0007669"/>
    <property type="project" value="UniProtKB-KW"/>
</dbReference>
<keyword evidence="4 7" id="KW-0812">Transmembrane</keyword>
<feature type="binding site" evidence="9">
    <location>
        <position position="176"/>
    </location>
    <ligand>
        <name>Mg(2+)</name>
        <dbReference type="ChEBI" id="CHEBI:18420"/>
    </ligand>
</feature>
<dbReference type="EMBL" id="JACRSO010000005">
    <property type="protein sequence ID" value="MBC8529901.1"/>
    <property type="molecule type" value="Genomic_DNA"/>
</dbReference>
<dbReference type="RefSeq" id="WP_138296457.1">
    <property type="nucleotide sequence ID" value="NZ_JACRSO010000005.1"/>
</dbReference>
<evidence type="ECO:0000256" key="8">
    <source>
        <dbReference type="NCBIfam" id="TIGR00445"/>
    </source>
</evidence>
<keyword evidence="11" id="KW-1185">Reference proteome</keyword>
<keyword evidence="3 7" id="KW-0808">Transferase</keyword>
<evidence type="ECO:0000256" key="9">
    <source>
        <dbReference type="PIRSR" id="PIRSR600715-1"/>
    </source>
</evidence>
<dbReference type="InterPro" id="IPR003524">
    <property type="entry name" value="PNAcMuramoyl-5peptid_Trfase"/>
</dbReference>
<organism evidence="10 11">
    <name type="scientific">Luoshenia tenuis</name>
    <dbReference type="NCBI Taxonomy" id="2763654"/>
    <lineage>
        <taxon>Bacteria</taxon>
        <taxon>Bacillati</taxon>
        <taxon>Bacillota</taxon>
        <taxon>Clostridia</taxon>
        <taxon>Christensenellales</taxon>
        <taxon>Christensenellaceae</taxon>
        <taxon>Luoshenia</taxon>
    </lineage>
</organism>
<evidence type="ECO:0000256" key="4">
    <source>
        <dbReference type="ARBA" id="ARBA00022692"/>
    </source>
</evidence>
<evidence type="ECO:0000256" key="5">
    <source>
        <dbReference type="ARBA" id="ARBA00022989"/>
    </source>
</evidence>
<feature type="binding site" evidence="9">
    <location>
        <position position="248"/>
    </location>
    <ligand>
        <name>Mg(2+)</name>
        <dbReference type="ChEBI" id="CHEBI:18420"/>
    </ligand>
</feature>
<dbReference type="GO" id="GO:0005886">
    <property type="term" value="C:plasma membrane"/>
    <property type="evidence" value="ECO:0007669"/>
    <property type="project" value="UniProtKB-SubCell"/>
</dbReference>